<dbReference type="AlphaFoldDB" id="C4ZAL0"/>
<accession>C4ZAL0</accession>
<protein>
    <submittedName>
        <fullName evidence="1">Uncharacterized protein</fullName>
    </submittedName>
</protein>
<evidence type="ECO:0000313" key="1">
    <source>
        <dbReference type="EMBL" id="ACR74071.1"/>
    </source>
</evidence>
<sequence>MIYLFCAAITDIGRLIQSFALFLHKILASLITGGAGSAFYIAENDFSADIGFPAMEAMNTKVMGIIESTFVIPVG</sequence>
<reference evidence="1 2" key="1">
    <citation type="journal article" date="2009" name="Proc. Natl. Acad. Sci. U.S.A.">
        <title>Characterizing a model human gut microbiota composed of members of its two dominant bacterial phyla.</title>
        <authorList>
            <person name="Mahowald M.A."/>
            <person name="Rey F.E."/>
            <person name="Seedorf H."/>
            <person name="Turnbaugh P.J."/>
            <person name="Fulton R.S."/>
            <person name="Wollam A."/>
            <person name="Shah N."/>
            <person name="Wang C."/>
            <person name="Magrini V."/>
            <person name="Wilson R.K."/>
            <person name="Cantarel B.L."/>
            <person name="Coutinho P.M."/>
            <person name="Henrissat B."/>
            <person name="Crock L.W."/>
            <person name="Russell A."/>
            <person name="Verberkmoes N.C."/>
            <person name="Hettich R.L."/>
            <person name="Gordon J.I."/>
        </authorList>
    </citation>
    <scope>NUCLEOTIDE SEQUENCE [LARGE SCALE GENOMIC DNA]</scope>
    <source>
        <strain evidence="2">ATCC 33656 / DSM 3377 / JCM 17463 / KCTC 5835 / LMG 30912 / VPI 0990</strain>
    </source>
</reference>
<dbReference type="Proteomes" id="UP000001477">
    <property type="component" value="Chromosome"/>
</dbReference>
<name>C4ZAL0_AGARV</name>
<proteinExistence type="predicted"/>
<dbReference type="PaxDb" id="515619-EUBREC_0267"/>
<organism evidence="1 2">
    <name type="scientific">Agathobacter rectalis (strain ATCC 33656 / DSM 3377 / JCM 17463 / KCTC 5835 / VPI 0990)</name>
    <name type="common">Eubacterium rectale</name>
    <dbReference type="NCBI Taxonomy" id="515619"/>
    <lineage>
        <taxon>Bacteria</taxon>
        <taxon>Bacillati</taxon>
        <taxon>Bacillota</taxon>
        <taxon>Clostridia</taxon>
        <taxon>Lachnospirales</taxon>
        <taxon>Lachnospiraceae</taxon>
        <taxon>Agathobacter</taxon>
    </lineage>
</organism>
<dbReference type="EMBL" id="CP001107">
    <property type="protein sequence ID" value="ACR74071.1"/>
    <property type="molecule type" value="Genomic_DNA"/>
</dbReference>
<dbReference type="HOGENOM" id="CLU_2665637_0_0_9"/>
<gene>
    <name evidence="1" type="ordered locus">EUBREC_0267</name>
</gene>
<dbReference type="KEGG" id="ere:EUBREC_0267"/>
<evidence type="ECO:0000313" key="2">
    <source>
        <dbReference type="Proteomes" id="UP000001477"/>
    </source>
</evidence>